<dbReference type="PROSITE" id="PS51746">
    <property type="entry name" value="PPM_2"/>
    <property type="match status" value="1"/>
</dbReference>
<dbReference type="PANTHER" id="PTHR13832:SF860">
    <property type="entry name" value="PROTEIN PHOSPHATASE PHPP"/>
    <property type="match status" value="1"/>
</dbReference>
<dbReference type="Proteomes" id="UP000294902">
    <property type="component" value="Unassembled WGS sequence"/>
</dbReference>
<dbReference type="InterPro" id="IPR001932">
    <property type="entry name" value="PPM-type_phosphatase-like_dom"/>
</dbReference>
<accession>A0A4R3MNV0</accession>
<feature type="domain" description="PPM-type phosphatase" evidence="1">
    <location>
        <begin position="6"/>
        <end position="242"/>
    </location>
</feature>
<evidence type="ECO:0000313" key="2">
    <source>
        <dbReference type="EMBL" id="TCT16947.1"/>
    </source>
</evidence>
<dbReference type="Pfam" id="PF13672">
    <property type="entry name" value="PP2C_2"/>
    <property type="match status" value="1"/>
</dbReference>
<dbReference type="SMART" id="SM00332">
    <property type="entry name" value="PP2Cc"/>
    <property type="match status" value="1"/>
</dbReference>
<name>A0A4R3MNV0_9FIRM</name>
<proteinExistence type="predicted"/>
<dbReference type="Gene3D" id="3.60.40.10">
    <property type="entry name" value="PPM-type phosphatase domain"/>
    <property type="match status" value="1"/>
</dbReference>
<organism evidence="2 3">
    <name type="scientific">Natranaerovirga pectinivora</name>
    <dbReference type="NCBI Taxonomy" id="682400"/>
    <lineage>
        <taxon>Bacteria</taxon>
        <taxon>Bacillati</taxon>
        <taxon>Bacillota</taxon>
        <taxon>Clostridia</taxon>
        <taxon>Lachnospirales</taxon>
        <taxon>Natranaerovirgaceae</taxon>
        <taxon>Natranaerovirga</taxon>
    </lineage>
</organism>
<dbReference type="InterPro" id="IPR036457">
    <property type="entry name" value="PPM-type-like_dom_sf"/>
</dbReference>
<dbReference type="NCBIfam" id="NF033484">
    <property type="entry name" value="Stp1_PP2C_phos"/>
    <property type="match status" value="1"/>
</dbReference>
<dbReference type="CDD" id="cd00143">
    <property type="entry name" value="PP2Cc"/>
    <property type="match status" value="1"/>
</dbReference>
<sequence>MCFMRSYGKTDKGIKRARNEDTIFYSDQSIGNLPNLYIIADGMGGHNAGAFASEYSVKGFVDFVKKATWDNPVKIIEDGICSVNQMVHEKSSEEEYYKMGTTFVVSTIIQKKLYIGNIGDSRLYIIRNKEIQKITKDHSLVEEMVHTGHLTEDEANSHPKKNIITRAIGAEKTIIVDIYEVELESDDLILMCSDGLTNMLSHKEISNILEDGSFLEDKVKQLISRANELGGNDNISVIIIKTDIDER</sequence>
<dbReference type="GO" id="GO:0004722">
    <property type="term" value="F:protein serine/threonine phosphatase activity"/>
    <property type="evidence" value="ECO:0007669"/>
    <property type="project" value="InterPro"/>
</dbReference>
<dbReference type="AlphaFoldDB" id="A0A4R3MNV0"/>
<dbReference type="EMBL" id="SMAL01000001">
    <property type="protein sequence ID" value="TCT16947.1"/>
    <property type="molecule type" value="Genomic_DNA"/>
</dbReference>
<dbReference type="SMART" id="SM00331">
    <property type="entry name" value="PP2C_SIG"/>
    <property type="match status" value="1"/>
</dbReference>
<comment type="caution">
    <text evidence="2">The sequence shown here is derived from an EMBL/GenBank/DDBJ whole genome shotgun (WGS) entry which is preliminary data.</text>
</comment>
<evidence type="ECO:0000259" key="1">
    <source>
        <dbReference type="PROSITE" id="PS51746"/>
    </source>
</evidence>
<protein>
    <submittedName>
        <fullName evidence="2">Protein phosphatase</fullName>
    </submittedName>
</protein>
<keyword evidence="3" id="KW-1185">Reference proteome</keyword>
<dbReference type="InterPro" id="IPR015655">
    <property type="entry name" value="PP2C"/>
</dbReference>
<evidence type="ECO:0000313" key="3">
    <source>
        <dbReference type="Proteomes" id="UP000294902"/>
    </source>
</evidence>
<gene>
    <name evidence="2" type="ORF">EDC18_101243</name>
</gene>
<dbReference type="PANTHER" id="PTHR13832">
    <property type="entry name" value="PROTEIN PHOSPHATASE 2C"/>
    <property type="match status" value="1"/>
</dbReference>
<dbReference type="SUPFAM" id="SSF81606">
    <property type="entry name" value="PP2C-like"/>
    <property type="match status" value="1"/>
</dbReference>
<reference evidence="2 3" key="1">
    <citation type="submission" date="2019-03" db="EMBL/GenBank/DDBJ databases">
        <title>Genomic Encyclopedia of Type Strains, Phase IV (KMG-IV): sequencing the most valuable type-strain genomes for metagenomic binning, comparative biology and taxonomic classification.</title>
        <authorList>
            <person name="Goeker M."/>
        </authorList>
    </citation>
    <scope>NUCLEOTIDE SEQUENCE [LARGE SCALE GENOMIC DNA]</scope>
    <source>
        <strain evidence="2 3">DSM 24629</strain>
    </source>
</reference>